<dbReference type="GO" id="GO:0070008">
    <property type="term" value="F:serine-type exopeptidase activity"/>
    <property type="evidence" value="ECO:0007669"/>
    <property type="project" value="InterPro"/>
</dbReference>
<evidence type="ECO:0000256" key="6">
    <source>
        <dbReference type="ARBA" id="ARBA00022801"/>
    </source>
</evidence>
<feature type="compositionally biased region" description="Basic residues" evidence="10">
    <location>
        <begin position="552"/>
        <end position="564"/>
    </location>
</feature>
<evidence type="ECO:0000256" key="2">
    <source>
        <dbReference type="ARBA" id="ARBA00022670"/>
    </source>
</evidence>
<dbReference type="InterPro" id="IPR009003">
    <property type="entry name" value="Peptidase_S1_PA"/>
</dbReference>
<proteinExistence type="predicted"/>
<keyword evidence="6" id="KW-0378">Hydrolase</keyword>
<dbReference type="EMBL" id="MN204612">
    <property type="protein sequence ID" value="QFP12729.1"/>
    <property type="molecule type" value="Genomic_RNA"/>
</dbReference>
<dbReference type="InterPro" id="IPR018019">
    <property type="entry name" value="Luteovirus_Orf2"/>
</dbReference>
<feature type="compositionally biased region" description="Basic and acidic residues" evidence="10">
    <location>
        <begin position="453"/>
        <end position="462"/>
    </location>
</feature>
<evidence type="ECO:0000256" key="11">
    <source>
        <dbReference type="SAM" id="Phobius"/>
    </source>
</evidence>
<evidence type="ECO:0000256" key="7">
    <source>
        <dbReference type="ARBA" id="ARBA00022825"/>
    </source>
</evidence>
<feature type="region of interest" description="Disordered" evidence="10">
    <location>
        <begin position="453"/>
        <end position="512"/>
    </location>
</feature>
<evidence type="ECO:0000256" key="8">
    <source>
        <dbReference type="ARBA" id="ARBA00022989"/>
    </source>
</evidence>
<gene>
    <name evidence="13" type="primary">ORF1</name>
</gene>
<evidence type="ECO:0000313" key="13">
    <source>
        <dbReference type="EMBL" id="QFP12729.1"/>
    </source>
</evidence>
<dbReference type="SUPFAM" id="SSF50494">
    <property type="entry name" value="Trypsin-like serine proteases"/>
    <property type="match status" value="1"/>
</dbReference>
<evidence type="ECO:0000256" key="5">
    <source>
        <dbReference type="ARBA" id="ARBA00022758"/>
    </source>
</evidence>
<name>A0A648N3V4_9VIRU</name>
<keyword evidence="3 11" id="KW-0812">Transmembrane</keyword>
<feature type="region of interest" description="Disordered" evidence="10">
    <location>
        <begin position="544"/>
        <end position="634"/>
    </location>
</feature>
<sequence length="634" mass="68655">MSSSTISVVLFFLFSLFFVASPSATSATGASAPLSTFSPLFWDGALLPNATLLSRLPNDMSSSTCVCPDPPLGTSLTYNELMRIFSEKACSDIRSFSSRAMATLSENFVALLASAHEHASRALESFLWIPVALFWTSLYYVGVAVWVCLTQYTAIALAYLSVGCFIALAWNAAIWVCSRFPLFLLCTPFYVLRSVWKTLSFKRSSVKVVNEKAVDGYVDYSIPQDPPRGSTVRLLYPNGNPLGYATCVRLFNGENALITSYHCVIEEGVLVHSTRTGNKLPLSLFKPLYEDQRGDLSIMCGPPNWEGLMGCKGVHAVTCDRLGRGPATFFVYDNSWKARSAQIAGRYEDFAQVLSNTEPGVSGAGYFSGKTLLGVHKGHTDVAEHNFNLMSPLPCLPGLTAPIYVYETTNVQGRIFDEDFVIQFKKGSWFDKMIEHAENHDELPPLVRRPDGSLRFADEKSPSPKFSGNEAGSAVCPPNEPVKTPSAPPPMPSPSLLGSFVAPPSDTPATVGVSSNALQEGVLKALVAKFDFQKVEQNVAELIAAKMLSRPQRTRGTRGRKRSNSKTTSPPSTSGQSQPPLKPQASKPLAGSPRTTTPPQNERASGGKSSPGNIPSWVRKPKASAGQGPAQKRS</sequence>
<dbReference type="Proteomes" id="UP001224561">
    <property type="component" value="Segment"/>
</dbReference>
<evidence type="ECO:0000259" key="12">
    <source>
        <dbReference type="PROSITE" id="PS51868"/>
    </source>
</evidence>
<dbReference type="PRINTS" id="PR00913">
    <property type="entry name" value="LVIRUSORF2"/>
</dbReference>
<keyword evidence="5" id="KW-0688">Ribosomal frameshifting</keyword>
<dbReference type="Pfam" id="PF02122">
    <property type="entry name" value="Peptidase_S39"/>
    <property type="match status" value="1"/>
</dbReference>
<evidence type="ECO:0000313" key="14">
    <source>
        <dbReference type="Proteomes" id="UP001224561"/>
    </source>
</evidence>
<feature type="compositionally biased region" description="Low complexity" evidence="10">
    <location>
        <begin position="567"/>
        <end position="579"/>
    </location>
</feature>
<dbReference type="GO" id="GO:0075523">
    <property type="term" value="P:viral translational frameshifting"/>
    <property type="evidence" value="ECO:0007669"/>
    <property type="project" value="UniProtKB-KW"/>
</dbReference>
<protein>
    <submittedName>
        <fullName evidence="13">P1</fullName>
    </submittedName>
</protein>
<keyword evidence="14" id="KW-1185">Reference proteome</keyword>
<comment type="subcellular location">
    <subcellularLocation>
        <location evidence="1">Membrane</location>
        <topology evidence="1">Multi-pass membrane protein</topology>
    </subcellularLocation>
</comment>
<keyword evidence="7" id="KW-0720">Serine protease</keyword>
<evidence type="ECO:0000256" key="10">
    <source>
        <dbReference type="SAM" id="MobiDB-lite"/>
    </source>
</evidence>
<dbReference type="GO" id="GO:0006508">
    <property type="term" value="P:proteolysis"/>
    <property type="evidence" value="ECO:0007669"/>
    <property type="project" value="UniProtKB-KW"/>
</dbReference>
<dbReference type="InterPro" id="IPR000382">
    <property type="entry name" value="Peptidase_S39B_luteovirus"/>
</dbReference>
<feature type="transmembrane region" description="Helical" evidence="11">
    <location>
        <begin position="156"/>
        <end position="176"/>
    </location>
</feature>
<evidence type="ECO:0000256" key="4">
    <source>
        <dbReference type="ARBA" id="ARBA00022729"/>
    </source>
</evidence>
<reference evidence="13" key="1">
    <citation type="journal article" date="2019" name="Arch. Virol.">
        <title>Complete genome sequence of a novel polerovirus in Ornithogalum thyrsoides from South Africa.</title>
        <authorList>
            <person name="Mostert I."/>
            <person name="Visser M."/>
            <person name="Gazendam I."/>
            <person name="Cloete M."/>
            <person name="Burger J.T."/>
            <person name="Maree H.J."/>
        </authorList>
    </citation>
    <scope>NUCLEOTIDE SEQUENCE</scope>
    <source>
        <strain evidence="13">M</strain>
    </source>
</reference>
<organism evidence="13 14">
    <name type="scientific">Ornithogalum virus 5</name>
    <dbReference type="NCBI Taxonomy" id="2653665"/>
    <lineage>
        <taxon>Viruses</taxon>
        <taxon>Riboviria</taxon>
        <taxon>Orthornavirae</taxon>
        <taxon>Pisuviricota</taxon>
        <taxon>Pisoniviricetes</taxon>
        <taxon>Sobelivirales</taxon>
        <taxon>Solemoviridae</taxon>
        <taxon>Polerovirus</taxon>
        <taxon>Polerovirus ORMV</taxon>
    </lineage>
</organism>
<evidence type="ECO:0000256" key="1">
    <source>
        <dbReference type="ARBA" id="ARBA00004141"/>
    </source>
</evidence>
<evidence type="ECO:0000256" key="9">
    <source>
        <dbReference type="ARBA" id="ARBA00023136"/>
    </source>
</evidence>
<dbReference type="PROSITE" id="PS51868">
    <property type="entry name" value="PEPTIDASE_S39"/>
    <property type="match status" value="1"/>
</dbReference>
<feature type="transmembrane region" description="Helical" evidence="11">
    <location>
        <begin position="126"/>
        <end position="149"/>
    </location>
</feature>
<keyword evidence="4" id="KW-0732">Signal</keyword>
<feature type="compositionally biased region" description="Polar residues" evidence="10">
    <location>
        <begin position="593"/>
        <end position="613"/>
    </location>
</feature>
<accession>A0A648N3V4</accession>
<dbReference type="GO" id="GO:0004252">
    <property type="term" value="F:serine-type endopeptidase activity"/>
    <property type="evidence" value="ECO:0007669"/>
    <property type="project" value="InterPro"/>
</dbReference>
<feature type="domain" description="Peptidase S39" evidence="12">
    <location>
        <begin position="214"/>
        <end position="407"/>
    </location>
</feature>
<dbReference type="GO" id="GO:0016020">
    <property type="term" value="C:membrane"/>
    <property type="evidence" value="ECO:0007669"/>
    <property type="project" value="UniProtKB-SubCell"/>
</dbReference>
<keyword evidence="2" id="KW-0645">Protease</keyword>
<evidence type="ECO:0000256" key="3">
    <source>
        <dbReference type="ARBA" id="ARBA00022692"/>
    </source>
</evidence>
<keyword evidence="8 11" id="KW-1133">Transmembrane helix</keyword>
<keyword evidence="9 11" id="KW-0472">Membrane</keyword>